<sequence length="60" mass="6862">MLPQDPIMLMSYLNTKLRDNYSSLQAFADDNNLSSEELLSITKKLEAAGFTYNADRNQFI</sequence>
<evidence type="ECO:0000313" key="1">
    <source>
        <dbReference type="EMBL" id="AOZ97194.1"/>
    </source>
</evidence>
<proteinExistence type="predicted"/>
<dbReference type="EMBL" id="CP017831">
    <property type="protein sequence ID" value="AOZ97194.1"/>
    <property type="molecule type" value="Genomic_DNA"/>
</dbReference>
<keyword evidence="2" id="KW-1185">Reference proteome</keyword>
<dbReference type="OrthoDB" id="6636823at2"/>
<evidence type="ECO:0000313" key="2">
    <source>
        <dbReference type="Proteomes" id="UP000179284"/>
    </source>
</evidence>
<dbReference type="InterPro" id="IPR025346">
    <property type="entry name" value="DUF4250"/>
</dbReference>
<dbReference type="Pfam" id="PF14056">
    <property type="entry name" value="DUF4250"/>
    <property type="match status" value="1"/>
</dbReference>
<gene>
    <name evidence="1" type="ORF">bhn_I2161</name>
</gene>
<protein>
    <recommendedName>
        <fullName evidence="3">DUF4250 domain-containing protein</fullName>
    </recommendedName>
</protein>
<name>A0A1D9P4B9_9FIRM</name>
<organism evidence="1 2">
    <name type="scientific">Butyrivibrio hungatei</name>
    <dbReference type="NCBI Taxonomy" id="185008"/>
    <lineage>
        <taxon>Bacteria</taxon>
        <taxon>Bacillati</taxon>
        <taxon>Bacillota</taxon>
        <taxon>Clostridia</taxon>
        <taxon>Lachnospirales</taxon>
        <taxon>Lachnospiraceae</taxon>
        <taxon>Butyrivibrio</taxon>
    </lineage>
</organism>
<reference evidence="2" key="1">
    <citation type="submission" date="2016-10" db="EMBL/GenBank/DDBJ databases">
        <title>The complete genome sequence of the rumen bacterium Butyrivibrio hungatei MB2003.</title>
        <authorList>
            <person name="Palevich N."/>
            <person name="Kelly W.J."/>
            <person name="Leahy S.C."/>
            <person name="Altermann E."/>
            <person name="Rakonjac J."/>
            <person name="Attwood G.T."/>
        </authorList>
    </citation>
    <scope>NUCLEOTIDE SEQUENCE [LARGE SCALE GENOMIC DNA]</scope>
    <source>
        <strain evidence="2">MB2003</strain>
    </source>
</reference>
<dbReference type="Proteomes" id="UP000179284">
    <property type="component" value="Chromosome I"/>
</dbReference>
<dbReference type="KEGG" id="bhu:bhn_I2161"/>
<accession>A0A1D9P4B9</accession>
<dbReference type="AlphaFoldDB" id="A0A1D9P4B9"/>
<evidence type="ECO:0008006" key="3">
    <source>
        <dbReference type="Google" id="ProtNLM"/>
    </source>
</evidence>
<dbReference type="RefSeq" id="WP_071176815.1">
    <property type="nucleotide sequence ID" value="NZ_CP017831.1"/>
</dbReference>